<feature type="transmembrane region" description="Helical" evidence="13">
    <location>
        <begin position="52"/>
        <end position="77"/>
    </location>
</feature>
<dbReference type="PANTHER" id="PTHR12504:SF0">
    <property type="entry name" value="MITOCHONDRIAL IMPORT RECEPTOR SUBUNIT TOM22 HOMOLOG"/>
    <property type="match status" value="1"/>
</dbReference>
<dbReference type="CDD" id="cd22884">
    <property type="entry name" value="TOM22"/>
    <property type="match status" value="1"/>
</dbReference>
<proteinExistence type="inferred from homology"/>
<dbReference type="STRING" id="34506.A0A090L351"/>
<evidence type="ECO:0000256" key="13">
    <source>
        <dbReference type="SAM" id="Phobius"/>
    </source>
</evidence>
<sequence>MDQKIDWDNVPDDEIHETLVERIVGLSEFCPDVVNKAVSKAFNTTRSLVKGAFYYGSNGIWILTTSFVIVALPFAVVKELHELEKSEQHARQAMLLGPQKQQLQK</sequence>
<dbReference type="InterPro" id="IPR005683">
    <property type="entry name" value="Tom22"/>
</dbReference>
<evidence type="ECO:0000313" key="16">
    <source>
        <dbReference type="WBParaSite" id="SRAE_1000082200.1"/>
    </source>
</evidence>
<evidence type="ECO:0000256" key="11">
    <source>
        <dbReference type="ARBA" id="ARBA00023136"/>
    </source>
</evidence>
<protein>
    <recommendedName>
        <fullName evidence="3">Mitochondrial import receptor subunit TOM22 homolog</fullName>
    </recommendedName>
</protein>
<keyword evidence="10" id="KW-0496">Mitochondrion</keyword>
<evidence type="ECO:0000313" key="17">
    <source>
        <dbReference type="WormBase" id="SRAE_1000082200"/>
    </source>
</evidence>
<evidence type="ECO:0000256" key="3">
    <source>
        <dbReference type="ARBA" id="ARBA00016229"/>
    </source>
</evidence>
<organism evidence="14">
    <name type="scientific">Strongyloides ratti</name>
    <name type="common">Parasitic roundworm</name>
    <dbReference type="NCBI Taxonomy" id="34506"/>
    <lineage>
        <taxon>Eukaryota</taxon>
        <taxon>Metazoa</taxon>
        <taxon>Ecdysozoa</taxon>
        <taxon>Nematoda</taxon>
        <taxon>Chromadorea</taxon>
        <taxon>Rhabditida</taxon>
        <taxon>Tylenchina</taxon>
        <taxon>Panagrolaimomorpha</taxon>
        <taxon>Strongyloidoidea</taxon>
        <taxon>Strongyloididae</taxon>
        <taxon>Strongyloides</taxon>
    </lineage>
</organism>
<dbReference type="Pfam" id="PF04281">
    <property type="entry name" value="Tom22"/>
    <property type="match status" value="1"/>
</dbReference>
<comment type="similarity">
    <text evidence="2">Belongs to the Tom22 family.</text>
</comment>
<keyword evidence="9" id="KW-0811">Translocation</keyword>
<dbReference type="GO" id="GO:0006886">
    <property type="term" value="P:intracellular protein transport"/>
    <property type="evidence" value="ECO:0007669"/>
    <property type="project" value="InterPro"/>
</dbReference>
<keyword evidence="7" id="KW-0653">Protein transport</keyword>
<reference evidence="14 15" key="1">
    <citation type="submission" date="2014-09" db="EMBL/GenBank/DDBJ databases">
        <authorList>
            <person name="Martin A.A."/>
        </authorList>
    </citation>
    <scope>NUCLEOTIDE SEQUENCE</scope>
    <source>
        <strain evidence="15">ED321</strain>
        <strain evidence="14">ED321 Heterogonic</strain>
    </source>
</reference>
<dbReference type="WBParaSite" id="SRAE_1000082200.1">
    <property type="protein sequence ID" value="SRAE_1000082200.1"/>
    <property type="gene ID" value="WBGene00257422"/>
</dbReference>
<name>A0A090L351_STRRB</name>
<gene>
    <name evidence="14 16 17" type="ORF">SRAE_1000082200</name>
</gene>
<evidence type="ECO:0000256" key="1">
    <source>
        <dbReference type="ARBA" id="ARBA00004572"/>
    </source>
</evidence>
<dbReference type="AlphaFoldDB" id="A0A090L351"/>
<dbReference type="WormBase" id="SRAE_1000082200">
    <property type="protein sequence ID" value="SRP09896"/>
    <property type="gene ID" value="WBGene00257422"/>
</dbReference>
<evidence type="ECO:0000256" key="12">
    <source>
        <dbReference type="ARBA" id="ARBA00023170"/>
    </source>
</evidence>
<keyword evidence="8 13" id="KW-1133">Transmembrane helix</keyword>
<dbReference type="Proteomes" id="UP000035682">
    <property type="component" value="Unplaced"/>
</dbReference>
<keyword evidence="12 14" id="KW-0675">Receptor</keyword>
<accession>A0A090L351</accession>
<evidence type="ECO:0000256" key="5">
    <source>
        <dbReference type="ARBA" id="ARBA00022692"/>
    </source>
</evidence>
<dbReference type="EMBL" id="LN609528">
    <property type="protein sequence ID" value="CEF62552.1"/>
    <property type="molecule type" value="Genomic_DNA"/>
</dbReference>
<dbReference type="CTD" id="36374917"/>
<evidence type="ECO:0000256" key="4">
    <source>
        <dbReference type="ARBA" id="ARBA00022448"/>
    </source>
</evidence>
<evidence type="ECO:0000256" key="9">
    <source>
        <dbReference type="ARBA" id="ARBA00023010"/>
    </source>
</evidence>
<evidence type="ECO:0000256" key="2">
    <source>
        <dbReference type="ARBA" id="ARBA00009874"/>
    </source>
</evidence>
<dbReference type="GO" id="GO:0005741">
    <property type="term" value="C:mitochondrial outer membrane"/>
    <property type="evidence" value="ECO:0007669"/>
    <property type="project" value="UniProtKB-SubCell"/>
</dbReference>
<dbReference type="RefSeq" id="XP_024501754.1">
    <property type="nucleotide sequence ID" value="XM_024647703.1"/>
</dbReference>
<dbReference type="OrthoDB" id="10016939at2759"/>
<evidence type="ECO:0000256" key="6">
    <source>
        <dbReference type="ARBA" id="ARBA00022787"/>
    </source>
</evidence>
<keyword evidence="15" id="KW-1185">Reference proteome</keyword>
<evidence type="ECO:0000256" key="10">
    <source>
        <dbReference type="ARBA" id="ARBA00023128"/>
    </source>
</evidence>
<keyword evidence="6" id="KW-1000">Mitochondrion outer membrane</keyword>
<keyword evidence="4" id="KW-0813">Transport</keyword>
<dbReference type="PANTHER" id="PTHR12504">
    <property type="entry name" value="MITOCHONDRIAL IMPORT RECEPTOR SUBUNIT TOM22"/>
    <property type="match status" value="1"/>
</dbReference>
<evidence type="ECO:0000256" key="8">
    <source>
        <dbReference type="ARBA" id="ARBA00022989"/>
    </source>
</evidence>
<evidence type="ECO:0000313" key="14">
    <source>
        <dbReference type="EMBL" id="CEF62552.1"/>
    </source>
</evidence>
<evidence type="ECO:0000313" key="15">
    <source>
        <dbReference type="Proteomes" id="UP000035682"/>
    </source>
</evidence>
<keyword evidence="5 13" id="KW-0812">Transmembrane</keyword>
<keyword evidence="11 13" id="KW-0472">Membrane</keyword>
<dbReference type="OMA" id="PDDEIHE"/>
<dbReference type="GeneID" id="36374917"/>
<evidence type="ECO:0000256" key="7">
    <source>
        <dbReference type="ARBA" id="ARBA00022927"/>
    </source>
</evidence>
<comment type="subcellular location">
    <subcellularLocation>
        <location evidence="1">Mitochondrion outer membrane</location>
        <topology evidence="1">Single-pass membrane protein</topology>
    </subcellularLocation>
</comment>
<reference evidence="16" key="2">
    <citation type="submission" date="2020-12" db="UniProtKB">
        <authorList>
            <consortium name="WormBaseParasite"/>
        </authorList>
    </citation>
    <scope>IDENTIFICATION</scope>
</reference>